<dbReference type="AlphaFoldDB" id="A0A9D1JWH2"/>
<evidence type="ECO:0000259" key="7">
    <source>
        <dbReference type="Pfam" id="PF09157"/>
    </source>
</evidence>
<evidence type="ECO:0000256" key="3">
    <source>
        <dbReference type="ARBA" id="ARBA00022694"/>
    </source>
</evidence>
<dbReference type="Pfam" id="PF09157">
    <property type="entry name" value="TruB-C_2"/>
    <property type="match status" value="1"/>
</dbReference>
<dbReference type="Pfam" id="PF01509">
    <property type="entry name" value="TruB_N"/>
    <property type="match status" value="1"/>
</dbReference>
<dbReference type="NCBIfam" id="TIGR00431">
    <property type="entry name" value="TruB"/>
    <property type="match status" value="1"/>
</dbReference>
<dbReference type="InterPro" id="IPR036974">
    <property type="entry name" value="PUA_sf"/>
</dbReference>
<reference evidence="8" key="2">
    <citation type="journal article" date="2021" name="PeerJ">
        <title>Extensive microbial diversity within the chicken gut microbiome revealed by metagenomics and culture.</title>
        <authorList>
            <person name="Gilroy R."/>
            <person name="Ravi A."/>
            <person name="Getino M."/>
            <person name="Pursley I."/>
            <person name="Horton D.L."/>
            <person name="Alikhan N.F."/>
            <person name="Baker D."/>
            <person name="Gharbi K."/>
            <person name="Hall N."/>
            <person name="Watson M."/>
            <person name="Adriaenssens E.M."/>
            <person name="Foster-Nyarko E."/>
            <person name="Jarju S."/>
            <person name="Secka A."/>
            <person name="Antonio M."/>
            <person name="Oren A."/>
            <person name="Chaudhuri R.R."/>
            <person name="La Ragione R."/>
            <person name="Hildebrand F."/>
            <person name="Pallen M.J."/>
        </authorList>
    </citation>
    <scope>NUCLEOTIDE SEQUENCE</scope>
    <source>
        <strain evidence="8">ChiGjej3B3-5194</strain>
    </source>
</reference>
<dbReference type="GO" id="GO:0031119">
    <property type="term" value="P:tRNA pseudouridine synthesis"/>
    <property type="evidence" value="ECO:0007669"/>
    <property type="project" value="UniProtKB-UniRule"/>
</dbReference>
<keyword evidence="3 5" id="KW-0819">tRNA processing</keyword>
<dbReference type="EMBL" id="DVJI01000011">
    <property type="protein sequence ID" value="HIS70884.1"/>
    <property type="molecule type" value="Genomic_DNA"/>
</dbReference>
<evidence type="ECO:0000256" key="1">
    <source>
        <dbReference type="ARBA" id="ARBA00000385"/>
    </source>
</evidence>
<reference evidence="8" key="1">
    <citation type="submission" date="2020-10" db="EMBL/GenBank/DDBJ databases">
        <authorList>
            <person name="Gilroy R."/>
        </authorList>
    </citation>
    <scope>NUCLEOTIDE SEQUENCE</scope>
    <source>
        <strain evidence="8">ChiGjej3B3-5194</strain>
    </source>
</reference>
<evidence type="ECO:0000313" key="8">
    <source>
        <dbReference type="EMBL" id="HIS70884.1"/>
    </source>
</evidence>
<dbReference type="Gene3D" id="3.30.2350.10">
    <property type="entry name" value="Pseudouridine synthase"/>
    <property type="match status" value="1"/>
</dbReference>
<dbReference type="InterPro" id="IPR015240">
    <property type="entry name" value="tRNA_sdUridine_synth_fam1_C"/>
</dbReference>
<evidence type="ECO:0000256" key="5">
    <source>
        <dbReference type="HAMAP-Rule" id="MF_01080"/>
    </source>
</evidence>
<evidence type="ECO:0000259" key="6">
    <source>
        <dbReference type="Pfam" id="PF01509"/>
    </source>
</evidence>
<protein>
    <recommendedName>
        <fullName evidence="5">tRNA pseudouridine synthase B</fullName>
        <ecNumber evidence="5">5.4.99.25</ecNumber>
    </recommendedName>
    <alternativeName>
        <fullName evidence="5">tRNA pseudouridine(55) synthase</fullName>
        <shortName evidence="5">Psi55 synthase</shortName>
    </alternativeName>
    <alternativeName>
        <fullName evidence="5">tRNA pseudouridylate synthase</fullName>
    </alternativeName>
    <alternativeName>
        <fullName evidence="5">tRNA-uridine isomerase</fullName>
    </alternativeName>
</protein>
<dbReference type="PANTHER" id="PTHR13767:SF2">
    <property type="entry name" value="PSEUDOURIDYLATE SYNTHASE TRUB1"/>
    <property type="match status" value="1"/>
</dbReference>
<dbReference type="Gene3D" id="2.30.130.10">
    <property type="entry name" value="PUA domain"/>
    <property type="match status" value="1"/>
</dbReference>
<comment type="function">
    <text evidence="5">Responsible for synthesis of pseudouridine from uracil-55 in the psi GC loop of transfer RNAs.</text>
</comment>
<dbReference type="GO" id="GO:1990481">
    <property type="term" value="P:mRNA pseudouridine synthesis"/>
    <property type="evidence" value="ECO:0007669"/>
    <property type="project" value="TreeGrafter"/>
</dbReference>
<feature type="active site" description="Nucleophile" evidence="5">
    <location>
        <position position="39"/>
    </location>
</feature>
<proteinExistence type="inferred from homology"/>
<gene>
    <name evidence="5 8" type="primary">truB</name>
    <name evidence="8" type="ORF">IAD02_02745</name>
</gene>
<name>A0A9D1JWH2_9PROT</name>
<comment type="catalytic activity">
    <reaction evidence="1 5">
        <text>uridine(55) in tRNA = pseudouridine(55) in tRNA</text>
        <dbReference type="Rhea" id="RHEA:42532"/>
        <dbReference type="Rhea" id="RHEA-COMP:10101"/>
        <dbReference type="Rhea" id="RHEA-COMP:10102"/>
        <dbReference type="ChEBI" id="CHEBI:65314"/>
        <dbReference type="ChEBI" id="CHEBI:65315"/>
        <dbReference type="EC" id="5.4.99.25"/>
    </reaction>
</comment>
<evidence type="ECO:0000313" key="9">
    <source>
        <dbReference type="Proteomes" id="UP000886742"/>
    </source>
</evidence>
<dbReference type="HAMAP" id="MF_01080">
    <property type="entry name" value="TruB_bact"/>
    <property type="match status" value="1"/>
</dbReference>
<comment type="similarity">
    <text evidence="2 5">Belongs to the pseudouridine synthase TruB family. Type 1 subfamily.</text>
</comment>
<dbReference type="InterPro" id="IPR020103">
    <property type="entry name" value="PsdUridine_synth_cat_dom_sf"/>
</dbReference>
<dbReference type="SUPFAM" id="SSF55120">
    <property type="entry name" value="Pseudouridine synthase"/>
    <property type="match status" value="1"/>
</dbReference>
<comment type="caution">
    <text evidence="8">The sequence shown here is derived from an EMBL/GenBank/DDBJ whole genome shotgun (WGS) entry which is preliminary data.</text>
</comment>
<evidence type="ECO:0000256" key="4">
    <source>
        <dbReference type="ARBA" id="ARBA00023235"/>
    </source>
</evidence>
<dbReference type="InterPro" id="IPR014780">
    <property type="entry name" value="tRNA_psdUridine_synth_TruB"/>
</dbReference>
<organism evidence="8 9">
    <name type="scientific">Candidatus Enterousia intestinigallinarum</name>
    <dbReference type="NCBI Taxonomy" id="2840790"/>
    <lineage>
        <taxon>Bacteria</taxon>
        <taxon>Pseudomonadati</taxon>
        <taxon>Pseudomonadota</taxon>
        <taxon>Alphaproteobacteria</taxon>
        <taxon>Candidatus Enterousia</taxon>
    </lineage>
</organism>
<accession>A0A9D1JWH2</accession>
<dbReference type="EC" id="5.4.99.25" evidence="5"/>
<dbReference type="CDD" id="cd02573">
    <property type="entry name" value="PseudoU_synth_EcTruB"/>
    <property type="match status" value="1"/>
</dbReference>
<feature type="domain" description="tRNA pseudouridine synthase II TruB subfamily 1 C-terminal" evidence="7">
    <location>
        <begin position="239"/>
        <end position="289"/>
    </location>
</feature>
<keyword evidence="4 5" id="KW-0413">Isomerase</keyword>
<dbReference type="InterPro" id="IPR002501">
    <property type="entry name" value="PsdUridine_synth_N"/>
</dbReference>
<dbReference type="GO" id="GO:0160148">
    <property type="term" value="F:tRNA pseudouridine(55) synthase activity"/>
    <property type="evidence" value="ECO:0007669"/>
    <property type="project" value="UniProtKB-EC"/>
</dbReference>
<dbReference type="PANTHER" id="PTHR13767">
    <property type="entry name" value="TRNA-PSEUDOURIDINE SYNTHASE"/>
    <property type="match status" value="1"/>
</dbReference>
<evidence type="ECO:0000256" key="2">
    <source>
        <dbReference type="ARBA" id="ARBA00005642"/>
    </source>
</evidence>
<sequence length="290" mass="31669">MTSGWIILDKPTGMFSRRAAGIVARMFGARTFGHIGTLDEMATGVLPIAIGAATKMIPFVEDVRPSVKEYLFSVQFGVETDTLDVFGREIARTDITPTHDAVIRALGQLVGDIDQIPPAYSAVHIDGRRAYDVARRGAVVDIPPRRVHIDSLELLTTSGDIWTFRTRCTRGTYVRAIARDIAKICGTVATVTMIRRTESIGFTIKDTVKLDFLENLFNNSGDFGAYLKPTDFGLGDIPVQNLDDKSAELYKNGGFITTGGADGLRRVYNGSVFIGIGRVTDGVLHPKRTI</sequence>
<feature type="domain" description="Pseudouridine synthase II N-terminal" evidence="6">
    <location>
        <begin position="25"/>
        <end position="174"/>
    </location>
</feature>
<dbReference type="GO" id="GO:0003723">
    <property type="term" value="F:RNA binding"/>
    <property type="evidence" value="ECO:0007669"/>
    <property type="project" value="InterPro"/>
</dbReference>
<dbReference type="Proteomes" id="UP000886742">
    <property type="component" value="Unassembled WGS sequence"/>
</dbReference>